<reference evidence="3" key="1">
    <citation type="journal article" date="2012" name="MBio">
        <title>Comparative genome analysis of Trichophyton rubrum and related dermatophytes reveals candidate genes involved in infection.</title>
        <authorList>
            <person name="Martinez D.A."/>
            <person name="Oliver B.G."/>
            <person name="Graeser Y."/>
            <person name="Goldberg J.M."/>
            <person name="Li W."/>
            <person name="Martinez-Rossi N.M."/>
            <person name="Monod M."/>
            <person name="Shelest E."/>
            <person name="Barton R.C."/>
            <person name="Birch E."/>
            <person name="Brakhage A.A."/>
            <person name="Chen Z."/>
            <person name="Gurr S.J."/>
            <person name="Heiman D."/>
            <person name="Heitman J."/>
            <person name="Kosti I."/>
            <person name="Rossi A."/>
            <person name="Saif S."/>
            <person name="Samalova M."/>
            <person name="Saunders C.W."/>
            <person name="Shea T."/>
            <person name="Summerbell R.C."/>
            <person name="Xu J."/>
            <person name="Young S."/>
            <person name="Zeng Q."/>
            <person name="Birren B.W."/>
            <person name="Cuomo C.A."/>
            <person name="White T.C."/>
        </authorList>
    </citation>
    <scope>NUCLEOTIDE SEQUENCE [LARGE SCALE GENOMIC DNA]</scope>
    <source>
        <strain evidence="3">CBS 112818</strain>
    </source>
</reference>
<protein>
    <submittedName>
        <fullName evidence="2">Uncharacterized protein</fullName>
    </submittedName>
</protein>
<proteinExistence type="predicted"/>
<evidence type="ECO:0000313" key="2">
    <source>
        <dbReference type="EMBL" id="EGD96452.1"/>
    </source>
</evidence>
<dbReference type="AlphaFoldDB" id="F2RYQ3"/>
<feature type="compositionally biased region" description="Polar residues" evidence="1">
    <location>
        <begin position="100"/>
        <end position="110"/>
    </location>
</feature>
<evidence type="ECO:0000313" key="3">
    <source>
        <dbReference type="Proteomes" id="UP000009172"/>
    </source>
</evidence>
<dbReference type="HOGENOM" id="CLU_1826662_0_0_1"/>
<feature type="region of interest" description="Disordered" evidence="1">
    <location>
        <begin position="99"/>
        <end position="120"/>
    </location>
</feature>
<organism evidence="2 3">
    <name type="scientific">Trichophyton tonsurans (strain CBS 112818)</name>
    <name type="common">Scalp ringworm fungus</name>
    <dbReference type="NCBI Taxonomy" id="647933"/>
    <lineage>
        <taxon>Eukaryota</taxon>
        <taxon>Fungi</taxon>
        <taxon>Dikarya</taxon>
        <taxon>Ascomycota</taxon>
        <taxon>Pezizomycotina</taxon>
        <taxon>Eurotiomycetes</taxon>
        <taxon>Eurotiomycetidae</taxon>
        <taxon>Onygenales</taxon>
        <taxon>Arthrodermataceae</taxon>
        <taxon>Trichophyton</taxon>
    </lineage>
</organism>
<dbReference type="EMBL" id="GG698494">
    <property type="protein sequence ID" value="EGD96452.1"/>
    <property type="molecule type" value="Genomic_DNA"/>
</dbReference>
<dbReference type="Proteomes" id="UP000009172">
    <property type="component" value="Unassembled WGS sequence"/>
</dbReference>
<name>F2RYQ3_TRIT1</name>
<keyword evidence="3" id="KW-1185">Reference proteome</keyword>
<accession>F2RYQ3</accession>
<sequence length="141" mass="15888">MLEFREVVVYIKLWHHPANYEKDKRQTWPLLILKVNGTLKSLGAGESILNNNVRIRSTIWGISDFANNTLCGLFLEPRGMKMTEPGKVRDYRGSPVSRIGVSSLNNNSEQPACDQHGRGRTQGFVLDAGRRGRHQIRVSAS</sequence>
<evidence type="ECO:0000256" key="1">
    <source>
        <dbReference type="SAM" id="MobiDB-lite"/>
    </source>
</evidence>
<gene>
    <name evidence="2" type="ORF">TESG_03895</name>
</gene>